<sequence>MALTRLLTIATLFASTSSSPIILRDGIEDERLSYNPGGPLIPATDAGVVPPPTPLSYLPGGPLIPDDTIPGGPMLPATDAESVSLIPETYVLGGPMIPDSTAIRGGSIDPRRRDDRLPFYPGGPMITHLPVLTATPTPMPFIPGGPMTPDPFIPGGPMKPPPRRNPCPDTAASPIIATPSIESCTVTISEHSPASVICRWDRTQTVYPSTTTAYKSVDCHGCADVYVHYDMYFCPMQKIDAVTTVATPSTHWSTVCEPLVTALGERVEERREGDGGNVYAYAAACPTTYVVQPRQTAGATLTQYQRTVTVTQRLGCGAGCSQLVVSTALAGYGPAGRFTKKTTAPVETSTTYMCG</sequence>
<dbReference type="AlphaFoldDB" id="A0AA38RA06"/>
<keyword evidence="1" id="KW-0732">Signal</keyword>
<proteinExistence type="predicted"/>
<evidence type="ECO:0000256" key="1">
    <source>
        <dbReference type="SAM" id="SignalP"/>
    </source>
</evidence>
<keyword evidence="3" id="KW-1185">Reference proteome</keyword>
<comment type="caution">
    <text evidence="2">The sequence shown here is derived from an EMBL/GenBank/DDBJ whole genome shotgun (WGS) entry which is preliminary data.</text>
</comment>
<evidence type="ECO:0000313" key="2">
    <source>
        <dbReference type="EMBL" id="KAJ9143092.1"/>
    </source>
</evidence>
<dbReference type="Proteomes" id="UP001174694">
    <property type="component" value="Unassembled WGS sequence"/>
</dbReference>
<feature type="signal peptide" evidence="1">
    <location>
        <begin position="1"/>
        <end position="18"/>
    </location>
</feature>
<protein>
    <submittedName>
        <fullName evidence="2">Uncharacterized protein</fullName>
    </submittedName>
</protein>
<gene>
    <name evidence="2" type="ORF">NKR23_g6860</name>
</gene>
<organism evidence="2 3">
    <name type="scientific">Pleurostoma richardsiae</name>
    <dbReference type="NCBI Taxonomy" id="41990"/>
    <lineage>
        <taxon>Eukaryota</taxon>
        <taxon>Fungi</taxon>
        <taxon>Dikarya</taxon>
        <taxon>Ascomycota</taxon>
        <taxon>Pezizomycotina</taxon>
        <taxon>Sordariomycetes</taxon>
        <taxon>Sordariomycetidae</taxon>
        <taxon>Calosphaeriales</taxon>
        <taxon>Pleurostomataceae</taxon>
        <taxon>Pleurostoma</taxon>
    </lineage>
</organism>
<feature type="chain" id="PRO_5041313235" evidence="1">
    <location>
        <begin position="19"/>
        <end position="355"/>
    </location>
</feature>
<accession>A0AA38RA06</accession>
<dbReference type="EMBL" id="JANBVO010000020">
    <property type="protein sequence ID" value="KAJ9143092.1"/>
    <property type="molecule type" value="Genomic_DNA"/>
</dbReference>
<evidence type="ECO:0000313" key="3">
    <source>
        <dbReference type="Proteomes" id="UP001174694"/>
    </source>
</evidence>
<reference evidence="2" key="1">
    <citation type="submission" date="2022-07" db="EMBL/GenBank/DDBJ databases">
        <title>Fungi with potential for degradation of polypropylene.</title>
        <authorList>
            <person name="Gostincar C."/>
        </authorList>
    </citation>
    <scope>NUCLEOTIDE SEQUENCE</scope>
    <source>
        <strain evidence="2">EXF-13308</strain>
    </source>
</reference>
<name>A0AA38RA06_9PEZI</name>